<dbReference type="AlphaFoldDB" id="A0A1H2V925"/>
<dbReference type="Proteomes" id="UP000199488">
    <property type="component" value="Unassembled WGS sequence"/>
</dbReference>
<name>A0A1H2V925_9BACI</name>
<dbReference type="OrthoDB" id="2967651at2"/>
<sequence>MLFWLSITIVVIVPVMIPAFKRWMPVLRVPCSSLPQSQETAAHILDVREYQESDRNPIRGAFALPYPYLKRHLQTVPKQEVFLVAPDKVSRNLSTRLLLKNGFTVTGYAVVRRGEQGYPPVKLPCSGS</sequence>
<gene>
    <name evidence="1" type="ORF">SAMN05421781_1980</name>
</gene>
<reference evidence="1 2" key="1">
    <citation type="submission" date="2016-10" db="EMBL/GenBank/DDBJ databases">
        <authorList>
            <person name="de Groot N.N."/>
        </authorList>
    </citation>
    <scope>NUCLEOTIDE SEQUENCE [LARGE SCALE GENOMIC DNA]</scope>
    <source>
        <strain evidence="1 2">DSM 23126</strain>
    </source>
</reference>
<dbReference type="Gene3D" id="3.40.250.10">
    <property type="entry name" value="Rhodanese-like domain"/>
    <property type="match status" value="1"/>
</dbReference>
<proteinExistence type="predicted"/>
<dbReference type="RefSeq" id="WP_091614428.1">
    <property type="nucleotide sequence ID" value="NZ_FNNC01000004.1"/>
</dbReference>
<dbReference type="InterPro" id="IPR036873">
    <property type="entry name" value="Rhodanese-like_dom_sf"/>
</dbReference>
<accession>A0A1H2V925</accession>
<organism evidence="1 2">
    <name type="scientific">Marinococcus luteus</name>
    <dbReference type="NCBI Taxonomy" id="1122204"/>
    <lineage>
        <taxon>Bacteria</taxon>
        <taxon>Bacillati</taxon>
        <taxon>Bacillota</taxon>
        <taxon>Bacilli</taxon>
        <taxon>Bacillales</taxon>
        <taxon>Bacillaceae</taxon>
        <taxon>Marinococcus</taxon>
    </lineage>
</organism>
<dbReference type="EMBL" id="FNNC01000004">
    <property type="protein sequence ID" value="SDW64780.1"/>
    <property type="molecule type" value="Genomic_DNA"/>
</dbReference>
<evidence type="ECO:0000313" key="2">
    <source>
        <dbReference type="Proteomes" id="UP000199488"/>
    </source>
</evidence>
<dbReference type="SUPFAM" id="SSF52821">
    <property type="entry name" value="Rhodanese/Cell cycle control phosphatase"/>
    <property type="match status" value="1"/>
</dbReference>
<keyword evidence="2" id="KW-1185">Reference proteome</keyword>
<evidence type="ECO:0000313" key="1">
    <source>
        <dbReference type="EMBL" id="SDW64780.1"/>
    </source>
</evidence>
<protein>
    <recommendedName>
        <fullName evidence="3">Rhodanese-related sulfurtransferase</fullName>
    </recommendedName>
</protein>
<evidence type="ECO:0008006" key="3">
    <source>
        <dbReference type="Google" id="ProtNLM"/>
    </source>
</evidence>